<name>A0AAD8P6H4_TARER</name>
<dbReference type="PANTHER" id="PTHR47939">
    <property type="entry name" value="MEMBRANE-ASSOCIATED SALT-INDUCIBLE PROTEIN-LIKE"/>
    <property type="match status" value="1"/>
</dbReference>
<dbReference type="PANTHER" id="PTHR47939:SF13">
    <property type="entry name" value="OS03G0201400 PROTEIN"/>
    <property type="match status" value="1"/>
</dbReference>
<dbReference type="InterPro" id="IPR050667">
    <property type="entry name" value="PPR-containing_protein"/>
</dbReference>
<evidence type="ECO:0000256" key="1">
    <source>
        <dbReference type="ARBA" id="ARBA00007626"/>
    </source>
</evidence>
<dbReference type="PROSITE" id="PS51375">
    <property type="entry name" value="PPR"/>
    <property type="match status" value="1"/>
</dbReference>
<gene>
    <name evidence="5" type="ORF">QVD17_10750</name>
</gene>
<dbReference type="Gene3D" id="1.25.40.10">
    <property type="entry name" value="Tetratricopeptide repeat domain"/>
    <property type="match status" value="1"/>
</dbReference>
<protein>
    <recommendedName>
        <fullName evidence="7">Pentatricopeptide repeat-containing protein</fullName>
    </recommendedName>
</protein>
<feature type="repeat" description="PPR" evidence="3">
    <location>
        <begin position="112"/>
        <end position="146"/>
    </location>
</feature>
<dbReference type="AlphaFoldDB" id="A0AAD8P6H4"/>
<dbReference type="NCBIfam" id="TIGR00756">
    <property type="entry name" value="PPR"/>
    <property type="match status" value="1"/>
</dbReference>
<proteinExistence type="inferred from homology"/>
<dbReference type="EMBL" id="JAUHHV010000002">
    <property type="protein sequence ID" value="KAK1433832.1"/>
    <property type="molecule type" value="Genomic_DNA"/>
</dbReference>
<organism evidence="5 6">
    <name type="scientific">Tagetes erecta</name>
    <name type="common">African marigold</name>
    <dbReference type="NCBI Taxonomy" id="13708"/>
    <lineage>
        <taxon>Eukaryota</taxon>
        <taxon>Viridiplantae</taxon>
        <taxon>Streptophyta</taxon>
        <taxon>Embryophyta</taxon>
        <taxon>Tracheophyta</taxon>
        <taxon>Spermatophyta</taxon>
        <taxon>Magnoliopsida</taxon>
        <taxon>eudicotyledons</taxon>
        <taxon>Gunneridae</taxon>
        <taxon>Pentapetalae</taxon>
        <taxon>asterids</taxon>
        <taxon>campanulids</taxon>
        <taxon>Asterales</taxon>
        <taxon>Asteraceae</taxon>
        <taxon>Asteroideae</taxon>
        <taxon>Heliantheae alliance</taxon>
        <taxon>Tageteae</taxon>
        <taxon>Tagetes</taxon>
    </lineage>
</organism>
<dbReference type="Pfam" id="PF12854">
    <property type="entry name" value="PPR_1"/>
    <property type="match status" value="1"/>
</dbReference>
<reference evidence="5" key="1">
    <citation type="journal article" date="2023" name="bioRxiv">
        <title>Improved chromosome-level genome assembly for marigold (Tagetes erecta).</title>
        <authorList>
            <person name="Jiang F."/>
            <person name="Yuan L."/>
            <person name="Wang S."/>
            <person name="Wang H."/>
            <person name="Xu D."/>
            <person name="Wang A."/>
            <person name="Fan W."/>
        </authorList>
    </citation>
    <scope>NUCLEOTIDE SEQUENCE</scope>
    <source>
        <strain evidence="5">WSJ</strain>
        <tissue evidence="5">Leaf</tissue>
    </source>
</reference>
<evidence type="ECO:0000313" key="5">
    <source>
        <dbReference type="EMBL" id="KAK1433832.1"/>
    </source>
</evidence>
<evidence type="ECO:0000313" key="6">
    <source>
        <dbReference type="Proteomes" id="UP001229421"/>
    </source>
</evidence>
<feature type="compositionally biased region" description="Acidic residues" evidence="4">
    <location>
        <begin position="149"/>
        <end position="162"/>
    </location>
</feature>
<dbReference type="InterPro" id="IPR011990">
    <property type="entry name" value="TPR-like_helical_dom_sf"/>
</dbReference>
<comment type="caution">
    <text evidence="5">The sequence shown here is derived from an EMBL/GenBank/DDBJ whole genome shotgun (WGS) entry which is preliminary data.</text>
</comment>
<dbReference type="Proteomes" id="UP001229421">
    <property type="component" value="Unassembled WGS sequence"/>
</dbReference>
<comment type="similarity">
    <text evidence="1">Belongs to the PPR family. P subfamily.</text>
</comment>
<keyword evidence="6" id="KW-1185">Reference proteome</keyword>
<evidence type="ECO:0000256" key="3">
    <source>
        <dbReference type="PROSITE-ProRule" id="PRU00708"/>
    </source>
</evidence>
<accession>A0AAD8P6H4</accession>
<evidence type="ECO:0000256" key="2">
    <source>
        <dbReference type="ARBA" id="ARBA00022737"/>
    </source>
</evidence>
<sequence length="162" mass="18722">MHLKPQCSLPLKVHKPSIPFIFNTNTNQNPQIHENPNTQLQETDVLKRLNDEQDINLAVQYFKSISNSKTFKHTTLTYQSMIEKLGHECDLNGVQYVLQQMKLEGRDGIEPDKYTFNILLKALCKNNRIDDARKVLDEMSKRGCAPDEAKEEDDDDDDDDGW</sequence>
<evidence type="ECO:0008006" key="7">
    <source>
        <dbReference type="Google" id="ProtNLM"/>
    </source>
</evidence>
<feature type="region of interest" description="Disordered" evidence="4">
    <location>
        <begin position="140"/>
        <end position="162"/>
    </location>
</feature>
<evidence type="ECO:0000256" key="4">
    <source>
        <dbReference type="SAM" id="MobiDB-lite"/>
    </source>
</evidence>
<keyword evidence="2" id="KW-0677">Repeat</keyword>
<dbReference type="InterPro" id="IPR002885">
    <property type="entry name" value="PPR_rpt"/>
</dbReference>